<comment type="pathway">
    <text evidence="4 17">Cell wall biogenesis; peptidoglycan biosynthesis.</text>
</comment>
<keyword evidence="12 17" id="KW-0573">Peptidoglycan synthesis</keyword>
<reference evidence="20" key="1">
    <citation type="journal article" date="2019" name="Int. J. Syst. Evol. Microbiol.">
        <title>The Global Catalogue of Microorganisms (GCM) 10K type strain sequencing project: providing services to taxonomists for standard genome sequencing and annotation.</title>
        <authorList>
            <consortium name="The Broad Institute Genomics Platform"/>
            <consortium name="The Broad Institute Genome Sequencing Center for Infectious Disease"/>
            <person name="Wu L."/>
            <person name="Ma J."/>
        </authorList>
    </citation>
    <scope>NUCLEOTIDE SEQUENCE [LARGE SCALE GENOMIC DNA]</scope>
    <source>
        <strain evidence="20">JCM 18304</strain>
    </source>
</reference>
<evidence type="ECO:0000256" key="15">
    <source>
        <dbReference type="ARBA" id="ARBA00023316"/>
    </source>
</evidence>
<keyword evidence="15 17" id="KW-0961">Cell wall biogenesis/degradation</keyword>
<dbReference type="HAMAP" id="MF_00037">
    <property type="entry name" value="MurB"/>
    <property type="match status" value="1"/>
</dbReference>
<dbReference type="InterPro" id="IPR036635">
    <property type="entry name" value="MurB_C_sf"/>
</dbReference>
<dbReference type="PANTHER" id="PTHR21071">
    <property type="entry name" value="UDP-N-ACETYLENOLPYRUVOYLGLUCOSAMINE REDUCTASE"/>
    <property type="match status" value="1"/>
</dbReference>
<dbReference type="EMBL" id="BAABJQ010000001">
    <property type="protein sequence ID" value="GAA5177816.1"/>
    <property type="molecule type" value="Genomic_DNA"/>
</dbReference>
<dbReference type="SUPFAM" id="SSF56194">
    <property type="entry name" value="Uridine diphospho-N-Acetylenolpyruvylglucosamine reductase, MurB, C-terminal domain"/>
    <property type="match status" value="1"/>
</dbReference>
<dbReference type="Pfam" id="PF02873">
    <property type="entry name" value="MurB_C"/>
    <property type="match status" value="1"/>
</dbReference>
<dbReference type="InterPro" id="IPR016169">
    <property type="entry name" value="FAD-bd_PCMH_sub2"/>
</dbReference>
<comment type="function">
    <text evidence="2 17">Cell wall formation.</text>
</comment>
<dbReference type="InterPro" id="IPR036318">
    <property type="entry name" value="FAD-bd_PCMH-like_sf"/>
</dbReference>
<protein>
    <recommendedName>
        <fullName evidence="17">UDP-N-acetylenolpyruvoylglucosamine reductase</fullName>
        <ecNumber evidence="17">1.3.1.98</ecNumber>
    </recommendedName>
    <alternativeName>
        <fullName evidence="17">UDP-N-acetylmuramate dehydrogenase</fullName>
    </alternativeName>
</protein>
<comment type="similarity">
    <text evidence="5 17">Belongs to the MurB family.</text>
</comment>
<dbReference type="InterPro" id="IPR003170">
    <property type="entry name" value="MurB"/>
</dbReference>
<evidence type="ECO:0000256" key="13">
    <source>
        <dbReference type="ARBA" id="ARBA00023002"/>
    </source>
</evidence>
<dbReference type="Gene3D" id="3.30.465.10">
    <property type="match status" value="1"/>
</dbReference>
<dbReference type="Proteomes" id="UP001501570">
    <property type="component" value="Unassembled WGS sequence"/>
</dbReference>
<dbReference type="Gene3D" id="3.90.78.10">
    <property type="entry name" value="UDP-N-acetylenolpyruvoylglucosamine reductase, C-terminal domain"/>
    <property type="match status" value="1"/>
</dbReference>
<proteinExistence type="inferred from homology"/>
<evidence type="ECO:0000256" key="3">
    <source>
        <dbReference type="ARBA" id="ARBA00004496"/>
    </source>
</evidence>
<name>A0ABP9RI58_9ACTN</name>
<accession>A0ABP9RI58</accession>
<evidence type="ECO:0000256" key="17">
    <source>
        <dbReference type="HAMAP-Rule" id="MF_00037"/>
    </source>
</evidence>
<feature type="active site" description="Proton donor" evidence="17">
    <location>
        <position position="238"/>
    </location>
</feature>
<dbReference type="Pfam" id="PF01565">
    <property type="entry name" value="FAD_binding_4"/>
    <property type="match status" value="1"/>
</dbReference>
<comment type="caution">
    <text evidence="19">The sequence shown here is derived from an EMBL/GenBank/DDBJ whole genome shotgun (WGS) entry which is preliminary data.</text>
</comment>
<evidence type="ECO:0000256" key="10">
    <source>
        <dbReference type="ARBA" id="ARBA00022857"/>
    </source>
</evidence>
<keyword evidence="11 17" id="KW-0133">Cell shape</keyword>
<evidence type="ECO:0000256" key="8">
    <source>
        <dbReference type="ARBA" id="ARBA00022630"/>
    </source>
</evidence>
<evidence type="ECO:0000256" key="2">
    <source>
        <dbReference type="ARBA" id="ARBA00003921"/>
    </source>
</evidence>
<evidence type="ECO:0000259" key="18">
    <source>
        <dbReference type="PROSITE" id="PS51387"/>
    </source>
</evidence>
<feature type="active site" evidence="17">
    <location>
        <position position="161"/>
    </location>
</feature>
<keyword evidence="7 17" id="KW-0132">Cell division</keyword>
<evidence type="ECO:0000256" key="7">
    <source>
        <dbReference type="ARBA" id="ARBA00022618"/>
    </source>
</evidence>
<evidence type="ECO:0000313" key="19">
    <source>
        <dbReference type="EMBL" id="GAA5177816.1"/>
    </source>
</evidence>
<evidence type="ECO:0000256" key="12">
    <source>
        <dbReference type="ARBA" id="ARBA00022984"/>
    </source>
</evidence>
<evidence type="ECO:0000256" key="5">
    <source>
        <dbReference type="ARBA" id="ARBA00010485"/>
    </source>
</evidence>
<gene>
    <name evidence="17" type="primary">murB</name>
    <name evidence="19" type="ORF">GCM10023322_03450</name>
</gene>
<evidence type="ECO:0000256" key="1">
    <source>
        <dbReference type="ARBA" id="ARBA00001974"/>
    </source>
</evidence>
<dbReference type="InterPro" id="IPR006094">
    <property type="entry name" value="Oxid_FAD_bind_N"/>
</dbReference>
<feature type="domain" description="FAD-binding PCMH-type" evidence="18">
    <location>
        <begin position="16"/>
        <end position="221"/>
    </location>
</feature>
<dbReference type="EC" id="1.3.1.98" evidence="17"/>
<dbReference type="PANTHER" id="PTHR21071:SF4">
    <property type="entry name" value="UDP-N-ACETYLENOLPYRUVOYLGLUCOSAMINE REDUCTASE"/>
    <property type="match status" value="1"/>
</dbReference>
<keyword evidence="13 17" id="KW-0560">Oxidoreductase</keyword>
<keyword evidence="10 17" id="KW-0521">NADP</keyword>
<dbReference type="Gene3D" id="3.30.43.10">
    <property type="entry name" value="Uridine Diphospho-n-acetylenolpyruvylglucosamine Reductase, domain 2"/>
    <property type="match status" value="1"/>
</dbReference>
<dbReference type="PROSITE" id="PS51387">
    <property type="entry name" value="FAD_PCMH"/>
    <property type="match status" value="1"/>
</dbReference>
<dbReference type="RefSeq" id="WP_425570699.1">
    <property type="nucleotide sequence ID" value="NZ_BAABJQ010000001.1"/>
</dbReference>
<feature type="active site" evidence="17">
    <location>
        <position position="338"/>
    </location>
</feature>
<keyword evidence="9 17" id="KW-0274">FAD</keyword>
<dbReference type="InterPro" id="IPR016167">
    <property type="entry name" value="FAD-bd_PCMH_sub1"/>
</dbReference>
<keyword evidence="8 17" id="KW-0285">Flavoprotein</keyword>
<dbReference type="NCBIfam" id="NF010478">
    <property type="entry name" value="PRK13903.1"/>
    <property type="match status" value="1"/>
</dbReference>
<organism evidence="19 20">
    <name type="scientific">Rugosimonospora acidiphila</name>
    <dbReference type="NCBI Taxonomy" id="556531"/>
    <lineage>
        <taxon>Bacteria</taxon>
        <taxon>Bacillati</taxon>
        <taxon>Actinomycetota</taxon>
        <taxon>Actinomycetes</taxon>
        <taxon>Micromonosporales</taxon>
        <taxon>Micromonosporaceae</taxon>
        <taxon>Rugosimonospora</taxon>
    </lineage>
</organism>
<evidence type="ECO:0000313" key="20">
    <source>
        <dbReference type="Proteomes" id="UP001501570"/>
    </source>
</evidence>
<dbReference type="InterPro" id="IPR016166">
    <property type="entry name" value="FAD-bd_PCMH"/>
</dbReference>
<dbReference type="InterPro" id="IPR011601">
    <property type="entry name" value="MurB_C"/>
</dbReference>
<keyword evidence="20" id="KW-1185">Reference proteome</keyword>
<evidence type="ECO:0000256" key="4">
    <source>
        <dbReference type="ARBA" id="ARBA00004752"/>
    </source>
</evidence>
<dbReference type="SUPFAM" id="SSF56176">
    <property type="entry name" value="FAD-binding/transporter-associated domain-like"/>
    <property type="match status" value="1"/>
</dbReference>
<evidence type="ECO:0000256" key="14">
    <source>
        <dbReference type="ARBA" id="ARBA00023306"/>
    </source>
</evidence>
<comment type="cofactor">
    <cofactor evidence="1 17">
        <name>FAD</name>
        <dbReference type="ChEBI" id="CHEBI:57692"/>
    </cofactor>
</comment>
<keyword evidence="14 17" id="KW-0131">Cell cycle</keyword>
<evidence type="ECO:0000256" key="6">
    <source>
        <dbReference type="ARBA" id="ARBA00022490"/>
    </source>
</evidence>
<comment type="subcellular location">
    <subcellularLocation>
        <location evidence="3 17">Cytoplasm</location>
    </subcellularLocation>
</comment>
<sequence>MHVGSRDLASLTTLRLGGPAGRLVTVTDPSEIAEAIPDDDPVLVLAGGSNVVIGDEGFPGTVVLLRTRGFEAVADPNSDGVRLTLAAGEPWDEVVARTVAEGWAGIECLSGVPGSSGATPIQNVGAYGQEVAETITSVRVYDRQLGQTTTFTPAQCGFGYRASVFKHVDRWVVLSVTLRLSRSGHSTPVRYPELARALEVPVGGRAPLAEVRSAVLRLRAGKGMVLDPDDPDTYSAGSFFTNPVLDAAGYAVLRRRAADLGEPPAWPGEDGTVKTSAAWLIGNAGFTKGYGRDGVAISGKHTLALTNRGAGTTDALLDLAREVRDGVQKRFEVELRPEPVLVNCSL</sequence>
<evidence type="ECO:0000256" key="9">
    <source>
        <dbReference type="ARBA" id="ARBA00022827"/>
    </source>
</evidence>
<comment type="catalytic activity">
    <reaction evidence="16 17">
        <text>UDP-N-acetyl-alpha-D-muramate + NADP(+) = UDP-N-acetyl-3-O-(1-carboxyvinyl)-alpha-D-glucosamine + NADPH + H(+)</text>
        <dbReference type="Rhea" id="RHEA:12248"/>
        <dbReference type="ChEBI" id="CHEBI:15378"/>
        <dbReference type="ChEBI" id="CHEBI:57783"/>
        <dbReference type="ChEBI" id="CHEBI:58349"/>
        <dbReference type="ChEBI" id="CHEBI:68483"/>
        <dbReference type="ChEBI" id="CHEBI:70757"/>
        <dbReference type="EC" id="1.3.1.98"/>
    </reaction>
</comment>
<keyword evidence="6 17" id="KW-0963">Cytoplasm</keyword>
<evidence type="ECO:0000256" key="11">
    <source>
        <dbReference type="ARBA" id="ARBA00022960"/>
    </source>
</evidence>
<evidence type="ECO:0000256" key="16">
    <source>
        <dbReference type="ARBA" id="ARBA00048914"/>
    </source>
</evidence>